<dbReference type="EMBL" id="CAJGYO010000017">
    <property type="protein sequence ID" value="CAD6334272.1"/>
    <property type="molecule type" value="Genomic_DNA"/>
</dbReference>
<gene>
    <name evidence="1" type="ORF">NCGR_LOCUS58370</name>
</gene>
<protein>
    <submittedName>
        <fullName evidence="1">Uncharacterized protein</fullName>
    </submittedName>
</protein>
<accession>A0A811RWF7</accession>
<dbReference type="OrthoDB" id="685750at2759"/>
<dbReference type="Proteomes" id="UP000604825">
    <property type="component" value="Unassembled WGS sequence"/>
</dbReference>
<dbReference type="PANTHER" id="PTHR33116:SF78">
    <property type="entry name" value="OS12G0587133 PROTEIN"/>
    <property type="match status" value="1"/>
</dbReference>
<name>A0A811RWF7_9POAL</name>
<sequence length="206" mass="23518">MADSLPPWARRKIDVICRKFFWAGTDASVRGKCMVAWESACKPTELGGLGITDLKLAGYALQSRWLWLQKTDNDRAWSQLPIRTDPQVQAFFKASTFTVLGDGNLALFWEDRWINGQSASDLAPTLSQLVPRRTRQRQTVRQGINGRQWVRAITGGLSIPANFDYFTLWDAVEVTILTDQPDRTVWRNSNKQSLTFQQIPSYNEHL</sequence>
<comment type="caution">
    <text evidence="1">The sequence shown here is derived from an EMBL/GenBank/DDBJ whole genome shotgun (WGS) entry which is preliminary data.</text>
</comment>
<evidence type="ECO:0000313" key="1">
    <source>
        <dbReference type="EMBL" id="CAD6334272.1"/>
    </source>
</evidence>
<keyword evidence="2" id="KW-1185">Reference proteome</keyword>
<dbReference type="AlphaFoldDB" id="A0A811RWF7"/>
<reference evidence="1" key="1">
    <citation type="submission" date="2020-10" db="EMBL/GenBank/DDBJ databases">
        <authorList>
            <person name="Han B."/>
            <person name="Lu T."/>
            <person name="Zhao Q."/>
            <person name="Huang X."/>
            <person name="Zhao Y."/>
        </authorList>
    </citation>
    <scope>NUCLEOTIDE SEQUENCE</scope>
</reference>
<evidence type="ECO:0000313" key="2">
    <source>
        <dbReference type="Proteomes" id="UP000604825"/>
    </source>
</evidence>
<organism evidence="1 2">
    <name type="scientific">Miscanthus lutarioriparius</name>
    <dbReference type="NCBI Taxonomy" id="422564"/>
    <lineage>
        <taxon>Eukaryota</taxon>
        <taxon>Viridiplantae</taxon>
        <taxon>Streptophyta</taxon>
        <taxon>Embryophyta</taxon>
        <taxon>Tracheophyta</taxon>
        <taxon>Spermatophyta</taxon>
        <taxon>Magnoliopsida</taxon>
        <taxon>Liliopsida</taxon>
        <taxon>Poales</taxon>
        <taxon>Poaceae</taxon>
        <taxon>PACMAD clade</taxon>
        <taxon>Panicoideae</taxon>
        <taxon>Andropogonodae</taxon>
        <taxon>Andropogoneae</taxon>
        <taxon>Saccharinae</taxon>
        <taxon>Miscanthus</taxon>
    </lineage>
</organism>
<dbReference type="PANTHER" id="PTHR33116">
    <property type="entry name" value="REVERSE TRANSCRIPTASE ZINC-BINDING DOMAIN-CONTAINING PROTEIN-RELATED-RELATED"/>
    <property type="match status" value="1"/>
</dbReference>
<proteinExistence type="predicted"/>